<feature type="region of interest" description="Disordered" evidence="2">
    <location>
        <begin position="87"/>
        <end position="108"/>
    </location>
</feature>
<dbReference type="OrthoDB" id="516350at2"/>
<feature type="compositionally biased region" description="Acidic residues" evidence="2">
    <location>
        <begin position="94"/>
        <end position="108"/>
    </location>
</feature>
<keyword evidence="1" id="KW-0723">Serine/threonine-protein kinase</keyword>
<dbReference type="CDD" id="cd16936">
    <property type="entry name" value="HATPase_RsbW-like"/>
    <property type="match status" value="1"/>
</dbReference>
<dbReference type="InterPro" id="IPR050267">
    <property type="entry name" value="Anti-sigma-factor_SerPK"/>
</dbReference>
<reference evidence="4 5" key="1">
    <citation type="submission" date="2017-06" db="EMBL/GenBank/DDBJ databases">
        <title>Genome sequencing of cyanobaciteial culture collection at National Institute for Environmental Studies (NIES).</title>
        <authorList>
            <person name="Hirose Y."/>
            <person name="Shimura Y."/>
            <person name="Fujisawa T."/>
            <person name="Nakamura Y."/>
            <person name="Kawachi M."/>
        </authorList>
    </citation>
    <scope>NUCLEOTIDE SEQUENCE [LARGE SCALE GENOMIC DNA]</scope>
    <source>
        <strain evidence="4 5">NIES-21</strain>
    </source>
</reference>
<dbReference type="Gene3D" id="3.30.565.10">
    <property type="entry name" value="Histidine kinase-like ATPase, C-terminal domain"/>
    <property type="match status" value="1"/>
</dbReference>
<name>A0A1Z4GBF9_9CYAN</name>
<dbReference type="Proteomes" id="UP000218287">
    <property type="component" value="Chromosome"/>
</dbReference>
<feature type="domain" description="Histidine kinase/HSP90-like ATPase" evidence="3">
    <location>
        <begin position="33"/>
        <end position="137"/>
    </location>
</feature>
<evidence type="ECO:0000313" key="4">
    <source>
        <dbReference type="EMBL" id="BAY14822.1"/>
    </source>
</evidence>
<dbReference type="PANTHER" id="PTHR35526">
    <property type="entry name" value="ANTI-SIGMA-F FACTOR RSBW-RELATED"/>
    <property type="match status" value="1"/>
</dbReference>
<dbReference type="Pfam" id="PF13581">
    <property type="entry name" value="HATPase_c_2"/>
    <property type="match status" value="1"/>
</dbReference>
<dbReference type="EMBL" id="AP018174">
    <property type="protein sequence ID" value="BAY14822.1"/>
    <property type="molecule type" value="Genomic_DNA"/>
</dbReference>
<dbReference type="InterPro" id="IPR016781">
    <property type="entry name" value="Anti-sigma_regulat_PmgA_prd"/>
</dbReference>
<organism evidence="4 5">
    <name type="scientific">Anabaenopsis circularis NIES-21</name>
    <dbReference type="NCBI Taxonomy" id="1085406"/>
    <lineage>
        <taxon>Bacteria</taxon>
        <taxon>Bacillati</taxon>
        <taxon>Cyanobacteriota</taxon>
        <taxon>Cyanophyceae</taxon>
        <taxon>Nostocales</taxon>
        <taxon>Nodulariaceae</taxon>
        <taxon>Anabaenopsis</taxon>
    </lineage>
</organism>
<keyword evidence="1" id="KW-0418">Kinase</keyword>
<dbReference type="PIRSF" id="PIRSF020906">
    <property type="entry name" value="Anti_s_fact_PmgA_prd"/>
    <property type="match status" value="1"/>
</dbReference>
<evidence type="ECO:0000313" key="5">
    <source>
        <dbReference type="Proteomes" id="UP000218287"/>
    </source>
</evidence>
<evidence type="ECO:0000259" key="3">
    <source>
        <dbReference type="Pfam" id="PF13581"/>
    </source>
</evidence>
<dbReference type="SUPFAM" id="SSF55874">
    <property type="entry name" value="ATPase domain of HSP90 chaperone/DNA topoisomerase II/histidine kinase"/>
    <property type="match status" value="1"/>
</dbReference>
<dbReference type="InterPro" id="IPR036890">
    <property type="entry name" value="HATPase_C_sf"/>
</dbReference>
<protein>
    <submittedName>
        <fullName evidence="4">Putative anti-sigma regulatory factor</fullName>
    </submittedName>
</protein>
<keyword evidence="5" id="KW-1185">Reference proteome</keyword>
<accession>A0A1Z4GBF9</accession>
<dbReference type="AlphaFoldDB" id="A0A1Z4GBF9"/>
<dbReference type="PANTHER" id="PTHR35526:SF3">
    <property type="entry name" value="ANTI-SIGMA-F FACTOR RSBW"/>
    <property type="match status" value="1"/>
</dbReference>
<dbReference type="InterPro" id="IPR003594">
    <property type="entry name" value="HATPase_dom"/>
</dbReference>
<keyword evidence="1" id="KW-0808">Transferase</keyword>
<sequence length="149" mass="17012">MISISLRPVGRYWGTLSFASTLYLCPILDLLLAEIPAKLQAELRLGLQEALVNAAKHGNNLDPSKRVVVRFSLIDNQYWWVISDQGQGFKPEPSSEEDPTDYLPSDDSESGRGLCLLHQIFDQVQWSRKGTELRLCKQMENRPRLSLRR</sequence>
<dbReference type="GO" id="GO:0004674">
    <property type="term" value="F:protein serine/threonine kinase activity"/>
    <property type="evidence" value="ECO:0007669"/>
    <property type="project" value="UniProtKB-KW"/>
</dbReference>
<proteinExistence type="predicted"/>
<gene>
    <name evidence="4" type="ORF">NIES21_06060</name>
</gene>
<evidence type="ECO:0000256" key="2">
    <source>
        <dbReference type="SAM" id="MobiDB-lite"/>
    </source>
</evidence>
<evidence type="ECO:0000256" key="1">
    <source>
        <dbReference type="ARBA" id="ARBA00022527"/>
    </source>
</evidence>